<proteinExistence type="predicted"/>
<dbReference type="EMBL" id="JAFCMP010000012">
    <property type="protein sequence ID" value="KAG5192020.1"/>
    <property type="molecule type" value="Genomic_DNA"/>
</dbReference>
<name>A0A835ZIU6_9STRA</name>
<gene>
    <name evidence="2" type="ORF">JKP88DRAFT_266386</name>
</gene>
<keyword evidence="3" id="KW-1185">Reference proteome</keyword>
<feature type="signal peptide" evidence="1">
    <location>
        <begin position="1"/>
        <end position="22"/>
    </location>
</feature>
<comment type="caution">
    <text evidence="2">The sequence shown here is derived from an EMBL/GenBank/DDBJ whole genome shotgun (WGS) entry which is preliminary data.</text>
</comment>
<protein>
    <submittedName>
        <fullName evidence="2">Uncharacterized protein</fullName>
    </submittedName>
</protein>
<dbReference type="AlphaFoldDB" id="A0A835ZIU6"/>
<feature type="chain" id="PRO_5032502731" evidence="1">
    <location>
        <begin position="23"/>
        <end position="244"/>
    </location>
</feature>
<evidence type="ECO:0000256" key="1">
    <source>
        <dbReference type="SAM" id="SignalP"/>
    </source>
</evidence>
<evidence type="ECO:0000313" key="2">
    <source>
        <dbReference type="EMBL" id="KAG5192020.1"/>
    </source>
</evidence>
<sequence>MRASTGLAGICCAAALAARADALLTPGQRAGTSHNLCRSAAYSLPFRHMATRDGMRLAASGEGDTSEPKPESDPLYASLRARLAEAKDDESEAPIPFFADEVEAERVLKEKQAIAELERRLEQEQLSPVIGGGKRNSLAIAKATVQSLTLLSVGAMVAAGVSYGVFGQRFVHERGDMARVGIVAPAAKVSRYVDPDSLLREELPEESLFGNTDNYLYNQLFDGQFYRASGDDTVVLGAIPSGDA</sequence>
<reference evidence="2" key="1">
    <citation type="submission" date="2021-02" db="EMBL/GenBank/DDBJ databases">
        <title>First Annotated Genome of the Yellow-green Alga Tribonema minus.</title>
        <authorList>
            <person name="Mahan K.M."/>
        </authorList>
    </citation>
    <scope>NUCLEOTIDE SEQUENCE</scope>
    <source>
        <strain evidence="2">UTEX B ZZ1240</strain>
    </source>
</reference>
<keyword evidence="1" id="KW-0732">Signal</keyword>
<dbReference type="Proteomes" id="UP000664859">
    <property type="component" value="Unassembled WGS sequence"/>
</dbReference>
<evidence type="ECO:0000313" key="3">
    <source>
        <dbReference type="Proteomes" id="UP000664859"/>
    </source>
</evidence>
<organism evidence="2 3">
    <name type="scientific">Tribonema minus</name>
    <dbReference type="NCBI Taxonomy" id="303371"/>
    <lineage>
        <taxon>Eukaryota</taxon>
        <taxon>Sar</taxon>
        <taxon>Stramenopiles</taxon>
        <taxon>Ochrophyta</taxon>
        <taxon>PX clade</taxon>
        <taxon>Xanthophyceae</taxon>
        <taxon>Tribonematales</taxon>
        <taxon>Tribonemataceae</taxon>
        <taxon>Tribonema</taxon>
    </lineage>
</organism>
<accession>A0A835ZIU6</accession>